<dbReference type="RefSeq" id="WP_151579663.1">
    <property type="nucleotide sequence ID" value="NZ_WBVM01000001.1"/>
</dbReference>
<name>A0A7J5E260_NOCSI</name>
<evidence type="ECO:0000313" key="1">
    <source>
        <dbReference type="EMBL" id="KAB2812278.1"/>
    </source>
</evidence>
<dbReference type="AlphaFoldDB" id="A0A7J5E260"/>
<organism evidence="1 2">
    <name type="scientific">Nocardioides simplex</name>
    <name type="common">Arthrobacter simplex</name>
    <dbReference type="NCBI Taxonomy" id="2045"/>
    <lineage>
        <taxon>Bacteria</taxon>
        <taxon>Bacillati</taxon>
        <taxon>Actinomycetota</taxon>
        <taxon>Actinomycetes</taxon>
        <taxon>Propionibacteriales</taxon>
        <taxon>Nocardioidaceae</taxon>
        <taxon>Pimelobacter</taxon>
    </lineage>
</organism>
<dbReference type="Proteomes" id="UP000449906">
    <property type="component" value="Unassembled WGS sequence"/>
</dbReference>
<comment type="caution">
    <text evidence="1">The sequence shown here is derived from an EMBL/GenBank/DDBJ whole genome shotgun (WGS) entry which is preliminary data.</text>
</comment>
<gene>
    <name evidence="1" type="ORF">F9L07_10805</name>
</gene>
<evidence type="ECO:0000313" key="2">
    <source>
        <dbReference type="Proteomes" id="UP000449906"/>
    </source>
</evidence>
<protein>
    <recommendedName>
        <fullName evidence="3">DUF3352 domain-containing protein</fullName>
    </recommendedName>
</protein>
<reference evidence="1 2" key="1">
    <citation type="submission" date="2019-09" db="EMBL/GenBank/DDBJ databases">
        <title>Pimelobacter sp. isolated from Paulinella.</title>
        <authorList>
            <person name="Jeong S.E."/>
        </authorList>
    </citation>
    <scope>NUCLEOTIDE SEQUENCE [LARGE SCALE GENOMIC DNA]</scope>
    <source>
        <strain evidence="1 2">Pch-N</strain>
    </source>
</reference>
<dbReference type="EMBL" id="WBVM01000001">
    <property type="protein sequence ID" value="KAB2812278.1"/>
    <property type="molecule type" value="Genomic_DNA"/>
</dbReference>
<accession>A0A7J5E260</accession>
<proteinExistence type="predicted"/>
<evidence type="ECO:0008006" key="3">
    <source>
        <dbReference type="Google" id="ProtNLM"/>
    </source>
</evidence>
<sequence length="350" mass="36877">MTPRRWLVLVVAVALVAAVAAVVVVRLRGDDASRFSAALELAPTSTQRYSWTDWAGVRKELGVRLSDSSSPEDVEDFLQRAYDRDLSSMTALDESAPTIQQELGFSPATLDWELFAQGRDGALVIMGLPESYDIGRLRERLRTAGFLEPPEADGVWEGGVDLLEGFDGPVTPELAALQVDEEHRLLIGSDDAGFLAQRTDLARGDEDDAVAEAVAAAGPALSAAAYTGDQVCTALAMSDADPAERTRASELLKAAGEVHPIAGYAIAAQPGGDVRVAMAFETAEQARSDADSRSRLAAGPAPGQGGSFTDRYRLGKVVASDKVLTLALDPVAGAFVLSDLTSGPVLFATC</sequence>